<feature type="compositionally biased region" description="Pro residues" evidence="1">
    <location>
        <begin position="18"/>
        <end position="34"/>
    </location>
</feature>
<evidence type="ECO:0000313" key="3">
    <source>
        <dbReference type="Proteomes" id="UP001497482"/>
    </source>
</evidence>
<evidence type="ECO:0000313" key="2">
    <source>
        <dbReference type="EMBL" id="CAL1581568.1"/>
    </source>
</evidence>
<protein>
    <submittedName>
        <fullName evidence="2">Uncharacterized protein</fullName>
    </submittedName>
</protein>
<organism evidence="2 3">
    <name type="scientific">Knipowitschia caucasica</name>
    <name type="common">Caucasian dwarf goby</name>
    <name type="synonym">Pomatoschistus caucasicus</name>
    <dbReference type="NCBI Taxonomy" id="637954"/>
    <lineage>
        <taxon>Eukaryota</taxon>
        <taxon>Metazoa</taxon>
        <taxon>Chordata</taxon>
        <taxon>Craniata</taxon>
        <taxon>Vertebrata</taxon>
        <taxon>Euteleostomi</taxon>
        <taxon>Actinopterygii</taxon>
        <taxon>Neopterygii</taxon>
        <taxon>Teleostei</taxon>
        <taxon>Neoteleostei</taxon>
        <taxon>Acanthomorphata</taxon>
        <taxon>Gobiaria</taxon>
        <taxon>Gobiiformes</taxon>
        <taxon>Gobioidei</taxon>
        <taxon>Gobiidae</taxon>
        <taxon>Gobiinae</taxon>
        <taxon>Knipowitschia</taxon>
    </lineage>
</organism>
<keyword evidence="3" id="KW-1185">Reference proteome</keyword>
<proteinExistence type="predicted"/>
<dbReference type="AlphaFoldDB" id="A0AAV2JXW0"/>
<feature type="region of interest" description="Disordered" evidence="1">
    <location>
        <begin position="1"/>
        <end position="39"/>
    </location>
</feature>
<reference evidence="2 3" key="1">
    <citation type="submission" date="2024-04" db="EMBL/GenBank/DDBJ databases">
        <authorList>
            <person name="Waldvogel A.-M."/>
            <person name="Schoenle A."/>
        </authorList>
    </citation>
    <scope>NUCLEOTIDE SEQUENCE [LARGE SCALE GENOMIC DNA]</scope>
</reference>
<name>A0AAV2JXW0_KNICA</name>
<dbReference type="EMBL" id="OZ035837">
    <property type="protein sequence ID" value="CAL1581568.1"/>
    <property type="molecule type" value="Genomic_DNA"/>
</dbReference>
<sequence length="119" mass="12991">MLSPGHLLPSSPLAPSSPLVPSPLVPSSPVPSSPLVPSHRALRRPSVTHRPSSLLFISSAHVSGQPAWPLPQPPITHKEVIKDTCDTFGFSLGLEQNVRIFLWHYVLQIHSSPKCCRRV</sequence>
<accession>A0AAV2JXW0</accession>
<gene>
    <name evidence="2" type="ORF">KC01_LOCUS12322</name>
</gene>
<feature type="compositionally biased region" description="Low complexity" evidence="1">
    <location>
        <begin position="1"/>
        <end position="17"/>
    </location>
</feature>
<dbReference type="Proteomes" id="UP001497482">
    <property type="component" value="Chromosome 15"/>
</dbReference>
<evidence type="ECO:0000256" key="1">
    <source>
        <dbReference type="SAM" id="MobiDB-lite"/>
    </source>
</evidence>